<dbReference type="VEuPathDB" id="AmoebaDB:EIN_296540"/>
<name>L7FK97_ENTIV</name>
<evidence type="ECO:0000256" key="1">
    <source>
        <dbReference type="SAM" id="Coils"/>
    </source>
</evidence>
<feature type="coiled-coil region" evidence="1">
    <location>
        <begin position="67"/>
        <end position="127"/>
    </location>
</feature>
<keyword evidence="3" id="KW-1185">Reference proteome</keyword>
<dbReference type="Proteomes" id="UP000014680">
    <property type="component" value="Unassembled WGS sequence"/>
</dbReference>
<organism evidence="2 3">
    <name type="scientific">Entamoeba invadens IP1</name>
    <dbReference type="NCBI Taxonomy" id="370355"/>
    <lineage>
        <taxon>Eukaryota</taxon>
        <taxon>Amoebozoa</taxon>
        <taxon>Evosea</taxon>
        <taxon>Archamoebae</taxon>
        <taxon>Mastigamoebida</taxon>
        <taxon>Entamoebidae</taxon>
        <taxon>Entamoeba</taxon>
    </lineage>
</organism>
<dbReference type="GeneID" id="14885344"/>
<dbReference type="KEGG" id="eiv:EIN_296540"/>
<sequence length="311" mass="35561">MEAILNKIIFQCTAFKNKLPDYIRAQNITYIKDREDIPIAERIKVAEENLEHFNDYHAKGEAVKGDLNDLRLDLDALMHELSEEVRKYEDKEGSYNTLIDTLVYLEQKKAQQEKQILQTQIDEIDSTFRVKEKSLETKKKQISINGTLDEEEVSKIKEWSGKNVTNVLFDSNVDDWGTSAVFNRKVVGRKEVVVVVEDMKGNKFGGVIFKTIQAEDLNTADPQAFAFVLKTKGKIKGASKFKILEAHTNYAFGCYKDDHPRLFYITNCIFVMKRGEEGSNCISGITEIPVKTNFCGGVNFTPKRILVFQLH</sequence>
<dbReference type="AlphaFoldDB" id="L7FK97"/>
<dbReference type="EMBL" id="KB206986">
    <property type="protein sequence ID" value="ELP86344.1"/>
    <property type="molecule type" value="Genomic_DNA"/>
</dbReference>
<evidence type="ECO:0000313" key="2">
    <source>
        <dbReference type="EMBL" id="ELP86344.1"/>
    </source>
</evidence>
<reference evidence="2 3" key="1">
    <citation type="submission" date="2012-10" db="EMBL/GenBank/DDBJ databases">
        <authorList>
            <person name="Zafar N."/>
            <person name="Inman J."/>
            <person name="Hall N."/>
            <person name="Lorenzi H."/>
            <person name="Caler E."/>
        </authorList>
    </citation>
    <scope>NUCLEOTIDE SEQUENCE [LARGE SCALE GENOMIC DNA]</scope>
    <source>
        <strain evidence="2 3">IP1</strain>
    </source>
</reference>
<protein>
    <recommendedName>
        <fullName evidence="4">TLDc domain-containing protein</fullName>
    </recommendedName>
</protein>
<proteinExistence type="predicted"/>
<accession>L7FK97</accession>
<dbReference type="RefSeq" id="XP_004185690.1">
    <property type="nucleotide sequence ID" value="XM_004185642.1"/>
</dbReference>
<evidence type="ECO:0000313" key="3">
    <source>
        <dbReference type="Proteomes" id="UP000014680"/>
    </source>
</evidence>
<gene>
    <name evidence="2" type="ORF">EIN_296540</name>
</gene>
<evidence type="ECO:0008006" key="4">
    <source>
        <dbReference type="Google" id="ProtNLM"/>
    </source>
</evidence>
<keyword evidence="1" id="KW-0175">Coiled coil</keyword>